<dbReference type="OrthoDB" id="9033521at2"/>
<dbReference type="STRING" id="311180.SAMN04488050_109189"/>
<protein>
    <recommendedName>
        <fullName evidence="3">Saccharopine dehydrogenase NADP binding domain-containing protein</fullName>
    </recommendedName>
</protein>
<accession>A0A1I6V0J3</accession>
<evidence type="ECO:0000313" key="2">
    <source>
        <dbReference type="Proteomes" id="UP000199392"/>
    </source>
</evidence>
<name>A0A1I6V0J3_9RHOB</name>
<evidence type="ECO:0008006" key="3">
    <source>
        <dbReference type="Google" id="ProtNLM"/>
    </source>
</evidence>
<proteinExistence type="predicted"/>
<dbReference type="EMBL" id="FOZW01000009">
    <property type="protein sequence ID" value="SFT07251.1"/>
    <property type="molecule type" value="Genomic_DNA"/>
</dbReference>
<evidence type="ECO:0000313" key="1">
    <source>
        <dbReference type="EMBL" id="SFT07251.1"/>
    </source>
</evidence>
<sequence>MTADLLLTGTGNFAERILGDLALLVTRPLRVVVAARAEEANRLNWLRVAANARAAIAGRPLEVVTEIIDWDSNTALDRLIETHRPRLVVHAASLQSPTALFSGDSAWESLLRTCTLSLSVPMQAVLADRLFAAVRRSEQTPLLVNCCYPDGTNALLKALGHPVLCGAGNVAILAAAFAGELGLREPGRLKVLAHHQNLWPWRGETAPEHFPLPRVWLDGAELDDIRDRFARVRLTLGPAIPISGATGVPLFLALLEGTDWQGHAPGVDGLPGGYPVRTSDGKMALDLPEGLDRDTAIAWQLDYEFRCGLTVADGALRFHGRLAEALAAYDADLADGFALSDFPAAADRMCRLRDRLLAQPA</sequence>
<keyword evidence="2" id="KW-1185">Reference proteome</keyword>
<reference evidence="2" key="1">
    <citation type="submission" date="2016-10" db="EMBL/GenBank/DDBJ databases">
        <authorList>
            <person name="Varghese N."/>
            <person name="Submissions S."/>
        </authorList>
    </citation>
    <scope>NUCLEOTIDE SEQUENCE [LARGE SCALE GENOMIC DNA]</scope>
    <source>
        <strain evidence="2">DSM 26894</strain>
    </source>
</reference>
<dbReference type="Proteomes" id="UP000199392">
    <property type="component" value="Unassembled WGS sequence"/>
</dbReference>
<organism evidence="1 2">
    <name type="scientific">Alloyangia pacifica</name>
    <dbReference type="NCBI Taxonomy" id="311180"/>
    <lineage>
        <taxon>Bacteria</taxon>
        <taxon>Pseudomonadati</taxon>
        <taxon>Pseudomonadota</taxon>
        <taxon>Alphaproteobacteria</taxon>
        <taxon>Rhodobacterales</taxon>
        <taxon>Roseobacteraceae</taxon>
        <taxon>Alloyangia</taxon>
    </lineage>
</organism>
<dbReference type="AlphaFoldDB" id="A0A1I6V0J3"/>
<dbReference type="RefSeq" id="WP_092429504.1">
    <property type="nucleotide sequence ID" value="NZ_FNCL01000014.1"/>
</dbReference>
<gene>
    <name evidence="1" type="ORF">SAMN04488050_109189</name>
</gene>